<dbReference type="PROSITE" id="PS50109">
    <property type="entry name" value="HIS_KIN"/>
    <property type="match status" value="1"/>
</dbReference>
<dbReference type="Pfam" id="PF01627">
    <property type="entry name" value="Hpt"/>
    <property type="match status" value="1"/>
</dbReference>
<dbReference type="Proteomes" id="UP000218366">
    <property type="component" value="Unassembled WGS sequence"/>
</dbReference>
<feature type="transmembrane region" description="Helical" evidence="16">
    <location>
        <begin position="78"/>
        <end position="97"/>
    </location>
</feature>
<dbReference type="Gene3D" id="3.30.450.20">
    <property type="entry name" value="PAS domain"/>
    <property type="match status" value="2"/>
</dbReference>
<evidence type="ECO:0000256" key="3">
    <source>
        <dbReference type="ARBA" id="ARBA00012438"/>
    </source>
</evidence>
<protein>
    <recommendedName>
        <fullName evidence="3">histidine kinase</fullName>
        <ecNumber evidence="3">2.7.13.3</ecNumber>
    </recommendedName>
</protein>
<evidence type="ECO:0000256" key="10">
    <source>
        <dbReference type="ARBA" id="ARBA00022840"/>
    </source>
</evidence>
<dbReference type="Gene3D" id="3.30.565.10">
    <property type="entry name" value="Histidine kinase-like ATPase, C-terminal domain"/>
    <property type="match status" value="1"/>
</dbReference>
<evidence type="ECO:0000259" key="19">
    <source>
        <dbReference type="PROSITE" id="PS50112"/>
    </source>
</evidence>
<dbReference type="PANTHER" id="PTHR43047">
    <property type="entry name" value="TWO-COMPONENT HISTIDINE PROTEIN KINASE"/>
    <property type="match status" value="1"/>
</dbReference>
<proteinExistence type="predicted"/>
<dbReference type="PROSITE" id="PS50894">
    <property type="entry name" value="HPT"/>
    <property type="match status" value="1"/>
</dbReference>
<organism evidence="22 23">
    <name type="scientific">Sphingomonas spermidinifaciens</name>
    <dbReference type="NCBI Taxonomy" id="1141889"/>
    <lineage>
        <taxon>Bacteria</taxon>
        <taxon>Pseudomonadati</taxon>
        <taxon>Pseudomonadota</taxon>
        <taxon>Alphaproteobacteria</taxon>
        <taxon>Sphingomonadales</taxon>
        <taxon>Sphingomonadaceae</taxon>
        <taxon>Sphingomonas</taxon>
    </lineage>
</organism>
<reference evidence="22 23" key="1">
    <citation type="submission" date="2017-09" db="EMBL/GenBank/DDBJ databases">
        <title>Sphingomonas spermidinifaciens 9NM-10, whole genome shotgun sequence.</title>
        <authorList>
            <person name="Feng G."/>
            <person name="Zhu H."/>
        </authorList>
    </citation>
    <scope>NUCLEOTIDE SEQUENCE [LARGE SCALE GENOMIC DNA]</scope>
    <source>
        <strain evidence="22 23">9NM-10</strain>
    </source>
</reference>
<sequence>MSRSTAIVIATMVALVIVEAIIFVPLTQQVFAPILSLSIAAAVTASHAKLGPGIWASSALAGLVSVIGHALAGQVLGSSLLIGLISAAQAWVLLSLLPPFGPHDRPSPTILHMALTSAVVSLVGGTFKSGIVSFGNFTTFLEVAPIFAAGDFLGCVIALPIAATVVDARRRREGHVRMVRVLLTTIIPAAAVSGLVFSLGSNPFLFLLMPCGVFAAFRAGFLGASASTITIATIAAIATFGGHGPIAIRYAEPGTRLLFLQGLIIVVALVALPVATLLDQRRHAYRTAIKTRDELRLVTDNATDMICRIGLDGVRRYVSPASRKLLGFAPEELVGKTPMAVIHPEDRARVEATCRSLLDGAEQPICTYRQQHRDGHYVWVEASYQLVTRDGVPVEFIAAVRDVTRRREAEQAALASQERIEERERVLAMAEATAKIGHWHLDSSSGKLFWSDEVFRIHGRSDGTPPPLDDAINCYHPDDRAMVSDQVAIALGGGEGFVFEARIVRPGGEVRWVASRGQAEKAPNGEVVGLFGVFQDVTARVESLQAMERARGEAEEALASRRLFTATMIHEIRTPLTSILASTALLRDAGDERDRARTLDIIERSGRLLGGLVDDVLIFSRLEGGDIEIEARPFDLEECIRDVIALLTPDAEAKGLLLNFEAPGRLGSVIGDQTRLSRVLMNLLSNAVKFTRAGAVRLNVARLAGGRWRFEVVDTGTGISADRLQSIFDPFVQADPSVTRRYGGTGLGLSICRMMVRAMGGEITVNSKVGSGSRFTFEIDLPIVVDSAAVDNREEADGDMHVLIAEDNDTNRYLIAELVRRLGHRVTVAENGLRAVDLFCEAATSFDLILMDVQMPIMDGLMAARAIRESAGGGAIPIYALTADVTAPRRLMVDAAGMTGVLAKPVEMEALIAVLAARAPIQRDLIFDPARLQSLTTTLGIGGRATLLKLMLGEIKSTPRRIRELIDTGQNEIAGQEAHSLRGAASSVGALPLVEILHRIEAGARAGRIEPSLLDELDDMAARLTAAATDLVAEAA</sequence>
<dbReference type="GO" id="GO:0000155">
    <property type="term" value="F:phosphorelay sensor kinase activity"/>
    <property type="evidence" value="ECO:0007669"/>
    <property type="project" value="InterPro"/>
</dbReference>
<keyword evidence="12" id="KW-0902">Two-component regulatory system</keyword>
<evidence type="ECO:0000256" key="6">
    <source>
        <dbReference type="ARBA" id="ARBA00022553"/>
    </source>
</evidence>
<dbReference type="SUPFAM" id="SSF47384">
    <property type="entry name" value="Homodimeric domain of signal transducing histidine kinase"/>
    <property type="match status" value="1"/>
</dbReference>
<dbReference type="SUPFAM" id="SSF55874">
    <property type="entry name" value="ATPase domain of HSP90 chaperone/DNA topoisomerase II/histidine kinase"/>
    <property type="match status" value="1"/>
</dbReference>
<evidence type="ECO:0000256" key="4">
    <source>
        <dbReference type="ARBA" id="ARBA00022475"/>
    </source>
</evidence>
<dbReference type="CDD" id="cd00088">
    <property type="entry name" value="HPT"/>
    <property type="match status" value="1"/>
</dbReference>
<feature type="domain" description="PAC" evidence="20">
    <location>
        <begin position="497"/>
        <end position="549"/>
    </location>
</feature>
<dbReference type="InterPro" id="IPR003594">
    <property type="entry name" value="HATPase_dom"/>
</dbReference>
<keyword evidence="11 16" id="KW-1133">Transmembrane helix</keyword>
<dbReference type="Pfam" id="PF02518">
    <property type="entry name" value="HATPase_c"/>
    <property type="match status" value="1"/>
</dbReference>
<dbReference type="InterPro" id="IPR003661">
    <property type="entry name" value="HisK_dim/P_dom"/>
</dbReference>
<keyword evidence="23" id="KW-1185">Reference proteome</keyword>
<dbReference type="Pfam" id="PF08447">
    <property type="entry name" value="PAS_3"/>
    <property type="match status" value="2"/>
</dbReference>
<comment type="subcellular location">
    <subcellularLocation>
        <location evidence="2">Cell inner membrane</location>
        <topology evidence="2">Multi-pass membrane protein</topology>
    </subcellularLocation>
</comment>
<keyword evidence="5" id="KW-0997">Cell inner membrane</keyword>
<evidence type="ECO:0000256" key="2">
    <source>
        <dbReference type="ARBA" id="ARBA00004429"/>
    </source>
</evidence>
<dbReference type="InterPro" id="IPR011006">
    <property type="entry name" value="CheY-like_superfamily"/>
</dbReference>
<dbReference type="Pfam" id="PF05231">
    <property type="entry name" value="MASE1"/>
    <property type="match status" value="1"/>
</dbReference>
<dbReference type="CDD" id="cd00082">
    <property type="entry name" value="HisKA"/>
    <property type="match status" value="1"/>
</dbReference>
<name>A0A2A4AZ33_9SPHN</name>
<dbReference type="PROSITE" id="PS50110">
    <property type="entry name" value="RESPONSE_REGULATORY"/>
    <property type="match status" value="1"/>
</dbReference>
<keyword evidence="4" id="KW-1003">Cell membrane</keyword>
<evidence type="ECO:0000313" key="23">
    <source>
        <dbReference type="Proteomes" id="UP000218366"/>
    </source>
</evidence>
<feature type="domain" description="PAS" evidence="19">
    <location>
        <begin position="291"/>
        <end position="361"/>
    </location>
</feature>
<dbReference type="Gene3D" id="3.40.50.2300">
    <property type="match status" value="1"/>
</dbReference>
<dbReference type="Gene3D" id="1.20.120.160">
    <property type="entry name" value="HPT domain"/>
    <property type="match status" value="1"/>
</dbReference>
<dbReference type="InterPro" id="IPR001610">
    <property type="entry name" value="PAC"/>
</dbReference>
<feature type="modified residue" description="4-aspartylphosphate" evidence="15">
    <location>
        <position position="852"/>
    </location>
</feature>
<dbReference type="InterPro" id="IPR005467">
    <property type="entry name" value="His_kinase_dom"/>
</dbReference>
<keyword evidence="6 15" id="KW-0597">Phosphoprotein</keyword>
<dbReference type="AlphaFoldDB" id="A0A2A4AZ33"/>
<feature type="transmembrane region" description="Helical" evidence="16">
    <location>
        <begin position="257"/>
        <end position="278"/>
    </location>
</feature>
<keyword evidence="10" id="KW-0067">ATP-binding</keyword>
<comment type="caution">
    <text evidence="22">The sequence shown here is derived from an EMBL/GenBank/DDBJ whole genome shotgun (WGS) entry which is preliminary data.</text>
</comment>
<evidence type="ECO:0000256" key="13">
    <source>
        <dbReference type="ARBA" id="ARBA00023136"/>
    </source>
</evidence>
<accession>A0A2A4AZ33</accession>
<evidence type="ECO:0000256" key="12">
    <source>
        <dbReference type="ARBA" id="ARBA00023012"/>
    </source>
</evidence>
<evidence type="ECO:0000256" key="7">
    <source>
        <dbReference type="ARBA" id="ARBA00022679"/>
    </source>
</evidence>
<dbReference type="SMART" id="SM00387">
    <property type="entry name" value="HATPase_c"/>
    <property type="match status" value="1"/>
</dbReference>
<dbReference type="Pfam" id="PF00072">
    <property type="entry name" value="Response_reg"/>
    <property type="match status" value="1"/>
</dbReference>
<dbReference type="Pfam" id="PF00512">
    <property type="entry name" value="HisKA"/>
    <property type="match status" value="1"/>
</dbReference>
<dbReference type="PROSITE" id="PS50112">
    <property type="entry name" value="PAS"/>
    <property type="match status" value="1"/>
</dbReference>
<dbReference type="InterPro" id="IPR000700">
    <property type="entry name" value="PAS-assoc_C"/>
</dbReference>
<feature type="modified residue" description="Phosphohistidine" evidence="14">
    <location>
        <position position="979"/>
    </location>
</feature>
<dbReference type="FunFam" id="3.30.565.10:FF:000010">
    <property type="entry name" value="Sensor histidine kinase RcsC"/>
    <property type="match status" value="1"/>
</dbReference>
<dbReference type="InterPro" id="IPR007895">
    <property type="entry name" value="MASE1"/>
</dbReference>
<dbReference type="SMART" id="SM00448">
    <property type="entry name" value="REC"/>
    <property type="match status" value="1"/>
</dbReference>
<feature type="transmembrane region" description="Helical" evidence="16">
    <location>
        <begin position="54"/>
        <end position="72"/>
    </location>
</feature>
<evidence type="ECO:0000259" key="20">
    <source>
        <dbReference type="PROSITE" id="PS50113"/>
    </source>
</evidence>
<dbReference type="SMART" id="SM00086">
    <property type="entry name" value="PAC"/>
    <property type="match status" value="2"/>
</dbReference>
<feature type="domain" description="Response regulatory" evidence="18">
    <location>
        <begin position="801"/>
        <end position="919"/>
    </location>
</feature>
<dbReference type="CDD" id="cd00130">
    <property type="entry name" value="PAS"/>
    <property type="match status" value="2"/>
</dbReference>
<dbReference type="PRINTS" id="PR00344">
    <property type="entry name" value="BCTRLSENSOR"/>
</dbReference>
<feature type="transmembrane region" description="Helical" evidence="16">
    <location>
        <begin position="143"/>
        <end position="166"/>
    </location>
</feature>
<keyword evidence="9" id="KW-0418">Kinase</keyword>
<dbReference type="EC" id="2.7.13.3" evidence="3"/>
<dbReference type="InterPro" id="IPR001789">
    <property type="entry name" value="Sig_transdc_resp-reg_receiver"/>
</dbReference>
<dbReference type="SMART" id="SM00091">
    <property type="entry name" value="PAS"/>
    <property type="match status" value="1"/>
</dbReference>
<feature type="domain" description="Histidine kinase" evidence="17">
    <location>
        <begin position="567"/>
        <end position="783"/>
    </location>
</feature>
<keyword evidence="8 16" id="KW-0812">Transmembrane</keyword>
<dbReference type="CDD" id="cd17546">
    <property type="entry name" value="REC_hyHK_CKI1_RcsC-like"/>
    <property type="match status" value="1"/>
</dbReference>
<evidence type="ECO:0000256" key="5">
    <source>
        <dbReference type="ARBA" id="ARBA00022519"/>
    </source>
</evidence>
<dbReference type="NCBIfam" id="TIGR00229">
    <property type="entry name" value="sensory_box"/>
    <property type="match status" value="1"/>
</dbReference>
<dbReference type="SMART" id="SM00388">
    <property type="entry name" value="HisKA"/>
    <property type="match status" value="1"/>
</dbReference>
<dbReference type="SUPFAM" id="SSF55785">
    <property type="entry name" value="PYP-like sensor domain (PAS domain)"/>
    <property type="match status" value="2"/>
</dbReference>
<dbReference type="PANTHER" id="PTHR43047:SF64">
    <property type="entry name" value="HISTIDINE KINASE CONTAINING CHEY-HOMOLOGOUS RECEIVER DOMAIN AND PAS DOMAIN-RELATED"/>
    <property type="match status" value="1"/>
</dbReference>
<dbReference type="InterPro" id="IPR036097">
    <property type="entry name" value="HisK_dim/P_sf"/>
</dbReference>
<gene>
    <name evidence="22" type="ORF">COC42_12130</name>
</gene>
<evidence type="ECO:0000256" key="8">
    <source>
        <dbReference type="ARBA" id="ARBA00022692"/>
    </source>
</evidence>
<evidence type="ECO:0000259" key="17">
    <source>
        <dbReference type="PROSITE" id="PS50109"/>
    </source>
</evidence>
<dbReference type="InterPro" id="IPR004358">
    <property type="entry name" value="Sig_transdc_His_kin-like_C"/>
</dbReference>
<dbReference type="InterPro" id="IPR000014">
    <property type="entry name" value="PAS"/>
</dbReference>
<dbReference type="InterPro" id="IPR036890">
    <property type="entry name" value="HATPase_C_sf"/>
</dbReference>
<evidence type="ECO:0000256" key="14">
    <source>
        <dbReference type="PROSITE-ProRule" id="PRU00110"/>
    </source>
</evidence>
<dbReference type="Gene3D" id="1.10.287.130">
    <property type="match status" value="1"/>
</dbReference>
<evidence type="ECO:0000256" key="15">
    <source>
        <dbReference type="PROSITE-ProRule" id="PRU00169"/>
    </source>
</evidence>
<evidence type="ECO:0000259" key="21">
    <source>
        <dbReference type="PROSITE" id="PS50894"/>
    </source>
</evidence>
<evidence type="ECO:0000313" key="22">
    <source>
        <dbReference type="EMBL" id="PCD02203.1"/>
    </source>
</evidence>
<dbReference type="SUPFAM" id="SSF52172">
    <property type="entry name" value="CheY-like"/>
    <property type="match status" value="1"/>
</dbReference>
<evidence type="ECO:0000256" key="1">
    <source>
        <dbReference type="ARBA" id="ARBA00000085"/>
    </source>
</evidence>
<evidence type="ECO:0000256" key="9">
    <source>
        <dbReference type="ARBA" id="ARBA00022777"/>
    </source>
</evidence>
<dbReference type="Gene3D" id="2.10.70.100">
    <property type="match status" value="1"/>
</dbReference>
<dbReference type="CDD" id="cd16922">
    <property type="entry name" value="HATPase_EvgS-ArcB-TorS-like"/>
    <property type="match status" value="1"/>
</dbReference>
<feature type="transmembrane region" description="Helical" evidence="16">
    <location>
        <begin position="231"/>
        <end position="251"/>
    </location>
</feature>
<dbReference type="SUPFAM" id="SSF47226">
    <property type="entry name" value="Histidine-containing phosphotransfer domain, HPT domain"/>
    <property type="match status" value="1"/>
</dbReference>
<comment type="catalytic activity">
    <reaction evidence="1">
        <text>ATP + protein L-histidine = ADP + protein N-phospho-L-histidine.</text>
        <dbReference type="EC" id="2.7.13.3"/>
    </reaction>
</comment>
<dbReference type="GO" id="GO:0005886">
    <property type="term" value="C:plasma membrane"/>
    <property type="evidence" value="ECO:0007669"/>
    <property type="project" value="UniProtKB-SubCell"/>
</dbReference>
<evidence type="ECO:0000256" key="11">
    <source>
        <dbReference type="ARBA" id="ARBA00022989"/>
    </source>
</evidence>
<dbReference type="InterPro" id="IPR008207">
    <property type="entry name" value="Sig_transdc_His_kin_Hpt_dom"/>
</dbReference>
<dbReference type="PROSITE" id="PS50113">
    <property type="entry name" value="PAC"/>
    <property type="match status" value="2"/>
</dbReference>
<evidence type="ECO:0000259" key="18">
    <source>
        <dbReference type="PROSITE" id="PS50110"/>
    </source>
</evidence>
<dbReference type="InterPro" id="IPR035965">
    <property type="entry name" value="PAS-like_dom_sf"/>
</dbReference>
<dbReference type="InterPro" id="IPR036641">
    <property type="entry name" value="HPT_dom_sf"/>
</dbReference>
<feature type="domain" description="PAC" evidence="20">
    <location>
        <begin position="364"/>
        <end position="415"/>
    </location>
</feature>
<keyword evidence="13 16" id="KW-0472">Membrane</keyword>
<keyword evidence="10" id="KW-0547">Nucleotide-binding</keyword>
<feature type="domain" description="HPt" evidence="21">
    <location>
        <begin position="940"/>
        <end position="1035"/>
    </location>
</feature>
<dbReference type="EMBL" id="NWMW01000002">
    <property type="protein sequence ID" value="PCD02203.1"/>
    <property type="molecule type" value="Genomic_DNA"/>
</dbReference>
<evidence type="ECO:0000256" key="16">
    <source>
        <dbReference type="SAM" id="Phobius"/>
    </source>
</evidence>
<feature type="transmembrane region" description="Helical" evidence="16">
    <location>
        <begin position="178"/>
        <end position="198"/>
    </location>
</feature>
<dbReference type="InterPro" id="IPR013655">
    <property type="entry name" value="PAS_fold_3"/>
</dbReference>
<keyword evidence="7" id="KW-0808">Transferase</keyword>